<reference evidence="9" key="1">
    <citation type="journal article" date="2019" name="Int. J. Syst. Evol. Microbiol.">
        <title>The Global Catalogue of Microorganisms (GCM) 10K type strain sequencing project: providing services to taxonomists for standard genome sequencing and annotation.</title>
        <authorList>
            <consortium name="The Broad Institute Genomics Platform"/>
            <consortium name="The Broad Institute Genome Sequencing Center for Infectious Disease"/>
            <person name="Wu L."/>
            <person name="Ma J."/>
        </authorList>
    </citation>
    <scope>NUCLEOTIDE SEQUENCE [LARGE SCALE GENOMIC DNA]</scope>
    <source>
        <strain evidence="9">JCM 16914</strain>
    </source>
</reference>
<feature type="transmembrane region" description="Helical" evidence="6">
    <location>
        <begin position="164"/>
        <end position="186"/>
    </location>
</feature>
<feature type="transmembrane region" description="Helical" evidence="6">
    <location>
        <begin position="87"/>
        <end position="108"/>
    </location>
</feature>
<proteinExistence type="inferred from homology"/>
<comment type="caution">
    <text evidence="8">The sequence shown here is derived from an EMBL/GenBank/DDBJ whole genome shotgun (WGS) entry which is preliminary data.</text>
</comment>
<evidence type="ECO:0000259" key="7">
    <source>
        <dbReference type="Pfam" id="PF09335"/>
    </source>
</evidence>
<feature type="domain" description="VTT" evidence="7">
    <location>
        <begin position="68"/>
        <end position="184"/>
    </location>
</feature>
<dbReference type="PANTHER" id="PTHR12677">
    <property type="entry name" value="GOLGI APPARATUS MEMBRANE PROTEIN TVP38-RELATED"/>
    <property type="match status" value="1"/>
</dbReference>
<gene>
    <name evidence="8" type="ORF">GCM10022228_15230</name>
</gene>
<evidence type="ECO:0000256" key="4">
    <source>
        <dbReference type="ARBA" id="ARBA00022989"/>
    </source>
</evidence>
<organism evidence="8 9">
    <name type="scientific">Halomonas cibimaris</name>
    <dbReference type="NCBI Taxonomy" id="657012"/>
    <lineage>
        <taxon>Bacteria</taxon>
        <taxon>Pseudomonadati</taxon>
        <taxon>Pseudomonadota</taxon>
        <taxon>Gammaproteobacteria</taxon>
        <taxon>Oceanospirillales</taxon>
        <taxon>Halomonadaceae</taxon>
        <taxon>Halomonas</taxon>
    </lineage>
</organism>
<keyword evidence="3 6" id="KW-0812">Transmembrane</keyword>
<evidence type="ECO:0000256" key="1">
    <source>
        <dbReference type="ARBA" id="ARBA00004651"/>
    </source>
</evidence>
<evidence type="ECO:0000313" key="8">
    <source>
        <dbReference type="EMBL" id="GAA3905933.1"/>
    </source>
</evidence>
<comment type="similarity">
    <text evidence="6">Belongs to the TVP38/TMEM64 family.</text>
</comment>
<evidence type="ECO:0000256" key="5">
    <source>
        <dbReference type="ARBA" id="ARBA00023136"/>
    </source>
</evidence>
<evidence type="ECO:0000256" key="2">
    <source>
        <dbReference type="ARBA" id="ARBA00022475"/>
    </source>
</evidence>
<evidence type="ECO:0000256" key="3">
    <source>
        <dbReference type="ARBA" id="ARBA00022692"/>
    </source>
</evidence>
<dbReference type="PANTHER" id="PTHR12677:SF59">
    <property type="entry name" value="GOLGI APPARATUS MEMBRANE PROTEIN TVP38-RELATED"/>
    <property type="match status" value="1"/>
</dbReference>
<feature type="transmembrane region" description="Helical" evidence="6">
    <location>
        <begin position="128"/>
        <end position="152"/>
    </location>
</feature>
<keyword evidence="9" id="KW-1185">Reference proteome</keyword>
<evidence type="ECO:0000256" key="6">
    <source>
        <dbReference type="RuleBase" id="RU366058"/>
    </source>
</evidence>
<keyword evidence="2 6" id="KW-1003">Cell membrane</keyword>
<dbReference type="Pfam" id="PF09335">
    <property type="entry name" value="VTT_dom"/>
    <property type="match status" value="1"/>
</dbReference>
<keyword evidence="4 6" id="KW-1133">Transmembrane helix</keyword>
<keyword evidence="5 6" id="KW-0472">Membrane</keyword>
<dbReference type="EMBL" id="BAAAZT010000069">
    <property type="protein sequence ID" value="GAA3905933.1"/>
    <property type="molecule type" value="Genomic_DNA"/>
</dbReference>
<dbReference type="RefSeq" id="WP_344703975.1">
    <property type="nucleotide sequence ID" value="NZ_BAAAZT010000069.1"/>
</dbReference>
<evidence type="ECO:0000313" key="9">
    <source>
        <dbReference type="Proteomes" id="UP001500133"/>
    </source>
</evidence>
<name>A0ABP7LTM1_9GAMM</name>
<dbReference type="InterPro" id="IPR032816">
    <property type="entry name" value="VTT_dom"/>
</dbReference>
<sequence length="237" mass="25462">MTRSLTIALGALVVLLALAALWQWLAVHDILTVARVRDWVAQVPDWRDAPWAFIAVAGVYMAALLVMFPLSILVAVTGLAFGPVWGFVYATLGTLCSSVVSYAVGRWLGRDALLTYGGRHLNGLSRYLAGRGVRAMVVINLLPLAPFTLTNMMAGAFHLRFRDYMVGSVLGIVPGLAGVTLLGSQLGALATARGHGEVFWALGGLALGVALLYGLRRYSARRSASRRNSRSAPRRVD</sequence>
<protein>
    <recommendedName>
        <fullName evidence="6">TVP38/TMEM64 family membrane protein</fullName>
    </recommendedName>
</protein>
<accession>A0ABP7LTM1</accession>
<feature type="transmembrane region" description="Helical" evidence="6">
    <location>
        <begin position="51"/>
        <end position="75"/>
    </location>
</feature>
<comment type="subcellular location">
    <subcellularLocation>
        <location evidence="1 6">Cell membrane</location>
        <topology evidence="1 6">Multi-pass membrane protein</topology>
    </subcellularLocation>
</comment>
<feature type="transmembrane region" description="Helical" evidence="6">
    <location>
        <begin position="198"/>
        <end position="215"/>
    </location>
</feature>
<dbReference type="Proteomes" id="UP001500133">
    <property type="component" value="Unassembled WGS sequence"/>
</dbReference>
<dbReference type="InterPro" id="IPR015414">
    <property type="entry name" value="TMEM64"/>
</dbReference>